<evidence type="ECO:0000259" key="7">
    <source>
        <dbReference type="Pfam" id="PF09335"/>
    </source>
</evidence>
<evidence type="ECO:0000256" key="5">
    <source>
        <dbReference type="ARBA" id="ARBA00023136"/>
    </source>
</evidence>
<evidence type="ECO:0000256" key="2">
    <source>
        <dbReference type="ARBA" id="ARBA00022475"/>
    </source>
</evidence>
<gene>
    <name evidence="8" type="ORF">E8M12_05120</name>
</gene>
<keyword evidence="9" id="KW-1185">Reference proteome</keyword>
<keyword evidence="2 6" id="KW-1003">Cell membrane</keyword>
<dbReference type="EMBL" id="SWDB01000009">
    <property type="protein sequence ID" value="TKB46439.1"/>
    <property type="molecule type" value="Genomic_DNA"/>
</dbReference>
<accession>A0A4V5NUR6</accession>
<evidence type="ECO:0000256" key="4">
    <source>
        <dbReference type="ARBA" id="ARBA00022989"/>
    </source>
</evidence>
<evidence type="ECO:0000313" key="8">
    <source>
        <dbReference type="EMBL" id="TKB46439.1"/>
    </source>
</evidence>
<evidence type="ECO:0000256" key="6">
    <source>
        <dbReference type="RuleBase" id="RU366058"/>
    </source>
</evidence>
<feature type="transmembrane region" description="Helical" evidence="6">
    <location>
        <begin position="194"/>
        <end position="214"/>
    </location>
</feature>
<dbReference type="InterPro" id="IPR032816">
    <property type="entry name" value="VTT_dom"/>
</dbReference>
<evidence type="ECO:0000313" key="9">
    <source>
        <dbReference type="Proteomes" id="UP000307999"/>
    </source>
</evidence>
<feature type="transmembrane region" description="Helical" evidence="6">
    <location>
        <begin position="83"/>
        <end position="107"/>
    </location>
</feature>
<comment type="subcellular location">
    <subcellularLocation>
        <location evidence="1 6">Cell membrane</location>
        <topology evidence="1 6">Multi-pass membrane protein</topology>
    </subcellularLocation>
</comment>
<dbReference type="OrthoDB" id="7348996at2"/>
<dbReference type="Pfam" id="PF09335">
    <property type="entry name" value="VTT_dom"/>
    <property type="match status" value="1"/>
</dbReference>
<feature type="transmembrane region" description="Helical" evidence="6">
    <location>
        <begin position="164"/>
        <end position="188"/>
    </location>
</feature>
<dbReference type="Proteomes" id="UP000307999">
    <property type="component" value="Unassembled WGS sequence"/>
</dbReference>
<protein>
    <recommendedName>
        <fullName evidence="6">TVP38/TMEM64 family membrane protein</fullName>
    </recommendedName>
</protein>
<reference evidence="8 9" key="1">
    <citation type="submission" date="2019-04" db="EMBL/GenBank/DDBJ databases">
        <title>Thalassotalea guangxiensis sp. nov., isolated from sediment of the coastal wetland.</title>
        <authorList>
            <person name="Zheng S."/>
            <person name="Zhang D."/>
        </authorList>
    </citation>
    <scope>NUCLEOTIDE SEQUENCE [LARGE SCALE GENOMIC DNA]</scope>
    <source>
        <strain evidence="8 9">ZS-4</strain>
    </source>
</reference>
<feature type="domain" description="VTT" evidence="7">
    <location>
        <begin position="70"/>
        <end position="186"/>
    </location>
</feature>
<dbReference type="PANTHER" id="PTHR12677">
    <property type="entry name" value="GOLGI APPARATUS MEMBRANE PROTEIN TVP38-RELATED"/>
    <property type="match status" value="1"/>
</dbReference>
<dbReference type="RefSeq" id="WP_136735012.1">
    <property type="nucleotide sequence ID" value="NZ_SWDB01000009.1"/>
</dbReference>
<feature type="transmembrane region" description="Helical" evidence="6">
    <location>
        <begin position="12"/>
        <end position="32"/>
    </location>
</feature>
<dbReference type="PANTHER" id="PTHR12677:SF59">
    <property type="entry name" value="GOLGI APPARATUS MEMBRANE PROTEIN TVP38-RELATED"/>
    <property type="match status" value="1"/>
</dbReference>
<evidence type="ECO:0000256" key="1">
    <source>
        <dbReference type="ARBA" id="ARBA00004651"/>
    </source>
</evidence>
<keyword evidence="3 6" id="KW-0812">Transmembrane</keyword>
<comment type="similarity">
    <text evidence="6">Belongs to the TVP38/TMEM64 family.</text>
</comment>
<evidence type="ECO:0000256" key="3">
    <source>
        <dbReference type="ARBA" id="ARBA00022692"/>
    </source>
</evidence>
<name>A0A4V5NUR6_9GAMM</name>
<feature type="transmembrane region" description="Helical" evidence="6">
    <location>
        <begin position="52"/>
        <end position="71"/>
    </location>
</feature>
<proteinExistence type="inferred from homology"/>
<comment type="caution">
    <text evidence="8">The sequence shown here is derived from an EMBL/GenBank/DDBJ whole genome shotgun (WGS) entry which is preliminary data.</text>
</comment>
<keyword evidence="4 6" id="KW-1133">Transmembrane helix</keyword>
<dbReference type="InterPro" id="IPR015414">
    <property type="entry name" value="TMEM64"/>
</dbReference>
<organism evidence="8 9">
    <name type="scientific">Thalassotalea mangrovi</name>
    <dbReference type="NCBI Taxonomy" id="2572245"/>
    <lineage>
        <taxon>Bacteria</taxon>
        <taxon>Pseudomonadati</taxon>
        <taxon>Pseudomonadota</taxon>
        <taxon>Gammaproteobacteria</taxon>
        <taxon>Alteromonadales</taxon>
        <taxon>Colwelliaceae</taxon>
        <taxon>Thalassotalea</taxon>
    </lineage>
</organism>
<keyword evidence="5 6" id="KW-0472">Membrane</keyword>
<dbReference type="AlphaFoldDB" id="A0A4V5NUR6"/>
<sequence length="234" mass="25738">MISALSTPVKKHLLKAILSFALFLSIALILQNYLFEDMFSTPFWRQLSPSSISVQVAFIAVAAITTMFGFPRQAIAFVAGYGLGFWHGTLIATFATLLGSVLCFSFATRLSTHYQLATSSKLVKRLSAFLASNVFQKTLIVRLFPFGSNLLTNLAAGISQVNKVAFFSATLIGYLPQMIIFSLSGSGINMQSQWQLLLSGLLLCISLGLGVWLYRKEQKQKSENPFISPGHDEH</sequence>
<dbReference type="GO" id="GO:0005886">
    <property type="term" value="C:plasma membrane"/>
    <property type="evidence" value="ECO:0007669"/>
    <property type="project" value="UniProtKB-SubCell"/>
</dbReference>